<feature type="repeat" description="ANK" evidence="3">
    <location>
        <begin position="92"/>
        <end position="124"/>
    </location>
</feature>
<dbReference type="PANTHER" id="PTHR24166:SF48">
    <property type="entry name" value="PROTEIN VAPYRIN"/>
    <property type="match status" value="1"/>
</dbReference>
<dbReference type="OrthoDB" id="2575953at2"/>
<dbReference type="PROSITE" id="PS50088">
    <property type="entry name" value="ANK_REPEAT"/>
    <property type="match status" value="6"/>
</dbReference>
<sequence length="492" mass="54621">MKCSKLYLIVITLLVSVHTFSQENVFLNRDFWSSKPTVEVVDSKIKEGNNPSEANGSNFDGVVYSILQDAPIETIKYLQSQKGNDPNKLTHDGRTYIFWAAYKGNVEIMEYLLKQGAKTDLTDDKGNTILNFAASSGQQNTKVYDLCLENGANLKNDVTPNGANALLLVAPSDENFALINYFQSKGLDINSVDNNGNGVFNYVARTGNTSLLNQLLEKGVKGNNQAFIFAAYGARGKANGIEVYKYLETKNLDPKASNEEGASALHILASRSKDVEIINFLLEKGLDVNQEDHYGNTAFMNAASRNNLEIVKLLSESLKDINHANKKGETALAFAVQRNDTEVVTFLINRGAKTDVVDTSGNNLNYYLVDSYSTRNKEQFSDKLNVLKNKGFKLETPQNNGNTWYHLAVEKSSIDLLEIAAKMNQDVNAKNSEGNTALHLAAMKAQNENILKFLLNEGAKKELETEFEETAYDLAQENELLKKNNISIEFLK</sequence>
<feature type="chain" id="PRO_5009678609" evidence="4">
    <location>
        <begin position="22"/>
        <end position="492"/>
    </location>
</feature>
<evidence type="ECO:0000256" key="1">
    <source>
        <dbReference type="ARBA" id="ARBA00022737"/>
    </source>
</evidence>
<evidence type="ECO:0000256" key="2">
    <source>
        <dbReference type="ARBA" id="ARBA00023043"/>
    </source>
</evidence>
<dbReference type="PANTHER" id="PTHR24166">
    <property type="entry name" value="ROLLING PEBBLES, ISOFORM B"/>
    <property type="match status" value="1"/>
</dbReference>
<dbReference type="RefSeq" id="WP_072400578.1">
    <property type="nucleotide sequence ID" value="NZ_FPKV01000001.1"/>
</dbReference>
<reference evidence="5 6" key="1">
    <citation type="submission" date="2016-10" db="EMBL/GenBank/DDBJ databases">
        <authorList>
            <person name="de Groot N.N."/>
        </authorList>
    </citation>
    <scope>NUCLEOTIDE SEQUENCE [LARGE SCALE GENOMIC DNA]</scope>
    <source>
        <strain evidence="5 6">DSM 18180</strain>
    </source>
</reference>
<dbReference type="SUPFAM" id="SSF48403">
    <property type="entry name" value="Ankyrin repeat"/>
    <property type="match status" value="2"/>
</dbReference>
<evidence type="ECO:0000256" key="3">
    <source>
        <dbReference type="PROSITE-ProRule" id="PRU00023"/>
    </source>
</evidence>
<accession>A0A1K2IDU3</accession>
<dbReference type="Pfam" id="PF12796">
    <property type="entry name" value="Ank_2"/>
    <property type="match status" value="3"/>
</dbReference>
<feature type="signal peptide" evidence="4">
    <location>
        <begin position="1"/>
        <end position="21"/>
    </location>
</feature>
<dbReference type="InterPro" id="IPR036770">
    <property type="entry name" value="Ankyrin_rpt-contain_sf"/>
</dbReference>
<dbReference type="InterPro" id="IPR050889">
    <property type="entry name" value="Dendritic_Spine_Reg/Scaffold"/>
</dbReference>
<dbReference type="InterPro" id="IPR002110">
    <property type="entry name" value="Ankyrin_rpt"/>
</dbReference>
<gene>
    <name evidence="5" type="ORF">SAMN05428642_101951</name>
</gene>
<proteinExistence type="predicted"/>
<feature type="repeat" description="ANK" evidence="3">
    <location>
        <begin position="400"/>
        <end position="432"/>
    </location>
</feature>
<dbReference type="PROSITE" id="PS50297">
    <property type="entry name" value="ANK_REP_REGION"/>
    <property type="match status" value="4"/>
</dbReference>
<feature type="repeat" description="ANK" evidence="3">
    <location>
        <begin position="294"/>
        <end position="326"/>
    </location>
</feature>
<keyword evidence="1" id="KW-0677">Repeat</keyword>
<feature type="repeat" description="ANK" evidence="3">
    <location>
        <begin position="433"/>
        <end position="466"/>
    </location>
</feature>
<evidence type="ECO:0000256" key="4">
    <source>
        <dbReference type="SAM" id="SignalP"/>
    </source>
</evidence>
<evidence type="ECO:0000313" key="5">
    <source>
        <dbReference type="EMBL" id="SFZ90464.1"/>
    </source>
</evidence>
<keyword evidence="2 3" id="KW-0040">ANK repeat</keyword>
<feature type="repeat" description="ANK" evidence="3">
    <location>
        <begin position="260"/>
        <end position="293"/>
    </location>
</feature>
<dbReference type="SMART" id="SM00248">
    <property type="entry name" value="ANK"/>
    <property type="match status" value="9"/>
</dbReference>
<keyword evidence="4" id="KW-0732">Signal</keyword>
<dbReference type="Proteomes" id="UP000182544">
    <property type="component" value="Unassembled WGS sequence"/>
</dbReference>
<keyword evidence="6" id="KW-1185">Reference proteome</keyword>
<evidence type="ECO:0000313" key="6">
    <source>
        <dbReference type="Proteomes" id="UP000182544"/>
    </source>
</evidence>
<dbReference type="AlphaFoldDB" id="A0A1K2IDU3"/>
<protein>
    <submittedName>
        <fullName evidence="5">Ankyrin repeat</fullName>
    </submittedName>
</protein>
<dbReference type="EMBL" id="FPKV01000001">
    <property type="protein sequence ID" value="SFZ90464.1"/>
    <property type="molecule type" value="Genomic_DNA"/>
</dbReference>
<dbReference type="STRING" id="369401.SAMN05428642_101951"/>
<organism evidence="5 6">
    <name type="scientific">Flaviramulus basaltis</name>
    <dbReference type="NCBI Taxonomy" id="369401"/>
    <lineage>
        <taxon>Bacteria</taxon>
        <taxon>Pseudomonadati</taxon>
        <taxon>Bacteroidota</taxon>
        <taxon>Flavobacteriia</taxon>
        <taxon>Flavobacteriales</taxon>
        <taxon>Flavobacteriaceae</taxon>
        <taxon>Flaviramulus</taxon>
    </lineage>
</organism>
<feature type="repeat" description="ANK" evidence="3">
    <location>
        <begin position="327"/>
        <end position="359"/>
    </location>
</feature>
<name>A0A1K2IDU3_9FLAO</name>
<dbReference type="Gene3D" id="1.25.40.20">
    <property type="entry name" value="Ankyrin repeat-containing domain"/>
    <property type="match status" value="3"/>
</dbReference>